<proteinExistence type="predicted"/>
<dbReference type="Proteomes" id="UP000199649">
    <property type="component" value="Chromosome I"/>
</dbReference>
<keyword evidence="1" id="KW-0472">Membrane</keyword>
<dbReference type="RefSeq" id="WP_092667001.1">
    <property type="nucleotide sequence ID" value="NZ_LT629734.1"/>
</dbReference>
<organism evidence="2 3">
    <name type="scientific">Agrococcus carbonis</name>
    <dbReference type="NCBI Taxonomy" id="684552"/>
    <lineage>
        <taxon>Bacteria</taxon>
        <taxon>Bacillati</taxon>
        <taxon>Actinomycetota</taxon>
        <taxon>Actinomycetes</taxon>
        <taxon>Micrococcales</taxon>
        <taxon>Microbacteriaceae</taxon>
        <taxon>Agrococcus</taxon>
    </lineage>
</organism>
<dbReference type="InterPro" id="IPR046548">
    <property type="entry name" value="DUF6804"/>
</dbReference>
<feature type="transmembrane region" description="Helical" evidence="1">
    <location>
        <begin position="14"/>
        <end position="32"/>
    </location>
</feature>
<sequence length="116" mass="12757">MSSDRYGPAFQRNAFAPGILAAIALMIGMALIDTEWAEIFRYVIAILALIVAWFAVQAKQWWWVAVFAIVAVIWNPVVPIAWEGQAGSTVFFIAHPLAAIAFIAAGVLIKTPRDDR</sequence>
<reference evidence="3" key="1">
    <citation type="submission" date="2016-10" db="EMBL/GenBank/DDBJ databases">
        <authorList>
            <person name="Varghese N."/>
            <person name="Submissions S."/>
        </authorList>
    </citation>
    <scope>NUCLEOTIDE SEQUENCE [LARGE SCALE GENOMIC DNA]</scope>
    <source>
        <strain evidence="3">DSM 22965</strain>
    </source>
</reference>
<keyword evidence="3" id="KW-1185">Reference proteome</keyword>
<keyword evidence="1" id="KW-1133">Transmembrane helix</keyword>
<name>A0A1H1RKQ8_9MICO</name>
<evidence type="ECO:0000256" key="1">
    <source>
        <dbReference type="SAM" id="Phobius"/>
    </source>
</evidence>
<feature type="transmembrane region" description="Helical" evidence="1">
    <location>
        <begin position="62"/>
        <end position="82"/>
    </location>
</feature>
<protein>
    <submittedName>
        <fullName evidence="2">Uncharacterized protein</fullName>
    </submittedName>
</protein>
<gene>
    <name evidence="2" type="ORF">SAMN04489719_2148</name>
</gene>
<dbReference type="EMBL" id="LT629734">
    <property type="protein sequence ID" value="SDS36295.1"/>
    <property type="molecule type" value="Genomic_DNA"/>
</dbReference>
<evidence type="ECO:0000313" key="3">
    <source>
        <dbReference type="Proteomes" id="UP000199649"/>
    </source>
</evidence>
<accession>A0A1H1RKQ8</accession>
<feature type="transmembrane region" description="Helical" evidence="1">
    <location>
        <begin position="39"/>
        <end position="56"/>
    </location>
</feature>
<dbReference type="STRING" id="684552.SAMN04489719_2148"/>
<evidence type="ECO:0000313" key="2">
    <source>
        <dbReference type="EMBL" id="SDS36295.1"/>
    </source>
</evidence>
<dbReference type="AlphaFoldDB" id="A0A1H1RKQ8"/>
<dbReference type="Pfam" id="PF20619">
    <property type="entry name" value="DUF6804"/>
    <property type="match status" value="1"/>
</dbReference>
<keyword evidence="1" id="KW-0812">Transmembrane</keyword>
<feature type="transmembrane region" description="Helical" evidence="1">
    <location>
        <begin position="89"/>
        <end position="109"/>
    </location>
</feature>